<accession>A0A401RMA6</accession>
<reference evidence="1 2" key="1">
    <citation type="journal article" date="2018" name="Nat. Ecol. Evol.">
        <title>Shark genomes provide insights into elasmobranch evolution and the origin of vertebrates.</title>
        <authorList>
            <person name="Hara Y"/>
            <person name="Yamaguchi K"/>
            <person name="Onimaru K"/>
            <person name="Kadota M"/>
            <person name="Koyanagi M"/>
            <person name="Keeley SD"/>
            <person name="Tatsumi K"/>
            <person name="Tanaka K"/>
            <person name="Motone F"/>
            <person name="Kageyama Y"/>
            <person name="Nozu R"/>
            <person name="Adachi N"/>
            <person name="Nishimura O"/>
            <person name="Nakagawa R"/>
            <person name="Tanegashima C"/>
            <person name="Kiyatake I"/>
            <person name="Matsumoto R"/>
            <person name="Murakumo K"/>
            <person name="Nishida K"/>
            <person name="Terakita A"/>
            <person name="Kuratani S"/>
            <person name="Sato K"/>
            <person name="Hyodo S Kuraku.S."/>
        </authorList>
    </citation>
    <scope>NUCLEOTIDE SEQUENCE [LARGE SCALE GENOMIC DNA]</scope>
</reference>
<evidence type="ECO:0000313" key="1">
    <source>
        <dbReference type="EMBL" id="GCC19236.1"/>
    </source>
</evidence>
<evidence type="ECO:0000313" key="2">
    <source>
        <dbReference type="Proteomes" id="UP000287033"/>
    </source>
</evidence>
<name>A0A401RMA6_CHIPU</name>
<organism evidence="1 2">
    <name type="scientific">Chiloscyllium punctatum</name>
    <name type="common">Brownbanded bambooshark</name>
    <name type="synonym">Hemiscyllium punctatum</name>
    <dbReference type="NCBI Taxonomy" id="137246"/>
    <lineage>
        <taxon>Eukaryota</taxon>
        <taxon>Metazoa</taxon>
        <taxon>Chordata</taxon>
        <taxon>Craniata</taxon>
        <taxon>Vertebrata</taxon>
        <taxon>Chondrichthyes</taxon>
        <taxon>Elasmobranchii</taxon>
        <taxon>Galeomorphii</taxon>
        <taxon>Galeoidea</taxon>
        <taxon>Orectolobiformes</taxon>
        <taxon>Hemiscylliidae</taxon>
        <taxon>Chiloscyllium</taxon>
    </lineage>
</organism>
<dbReference type="EMBL" id="BEZZ01003232">
    <property type="protein sequence ID" value="GCC19236.1"/>
    <property type="molecule type" value="Genomic_DNA"/>
</dbReference>
<keyword evidence="2" id="KW-1185">Reference proteome</keyword>
<gene>
    <name evidence="1" type="ORF">chiPu_0021010</name>
</gene>
<sequence>MSIISGVVSIRCAGAPTEEFVSIDGVFICLAVSLDMIVQAQALYSRRREDEVGGLMQVFEDNEGFWTGSTLKQWRLLAEGQWPQD</sequence>
<dbReference type="AlphaFoldDB" id="A0A401RMA6"/>
<dbReference type="Proteomes" id="UP000287033">
    <property type="component" value="Unassembled WGS sequence"/>
</dbReference>
<comment type="caution">
    <text evidence="1">The sequence shown here is derived from an EMBL/GenBank/DDBJ whole genome shotgun (WGS) entry which is preliminary data.</text>
</comment>
<protein>
    <submittedName>
        <fullName evidence="1">Uncharacterized protein</fullName>
    </submittedName>
</protein>
<proteinExistence type="predicted"/>